<sequence length="1351" mass="142309">MRLQSEVQRAQHLFCVSAQQRHLLLGELSRKKPRARGDGELPEGGTKGIFRNICISKACSLLVYLYKDMVILLAFLLQVISVFHRAQANAVIGQQEQQQHDRRKSSAASALLRRAVEVLPQRQVALVPDGPLQGITSLPYSIASRIEPLPQLPRAPAGDHSNHEAVLEALLCQHFDIVFRIATCKESGNHHSKGGRKSNVSSSNSSSHKAAPATAEATHGSSDSSHPYRSTAGGKGHSRPRRRVAVPPASVMQPPQPPPQPPPPPSVSVRGSSGRRGAASMSHHFGSTALCLWSYRLVTSAANTTHHDEGTEGDDRSGGGGGAGSRRRILGQLLGVLGPDGLVSGTGGLAATHQVVQRQQQQQQQREREEMQPELEAKQTQLQGALDGWNGWRRRKLQHLLRTNRSEAAEAAEMEKGSNRGSGDGNAGTVVLTEEDLSPYNSVWPMEALAYRAHLTALRLCSELLLPPPPPVQQQQHAHDLAVAREMAAAETEPRLLLPPPAARGGSAGACAVITDHVGWVAAADIGALERALRREGVSSAAAVVAAAAATSASPPPMKSGPSRPQRPIFAGRDMVEINATLSALVDSFDGRSGTLTATSIVSASVDVTAAAAETETAVPMRRESLLGVVPWGNKYLNAVKSSVDGGGGGGDAMACTGVYVSREEWLSDLADGLTELRRRRVPTAAKTAGDVDSEAKDTTDAVVLSVRDDDASDGDGGGSGGPGGGVLGIGWDVLALPSACAGWTVSGHVDANANADAGADASSCADTVAAVDGNLHNGGGDGGGTHHNDNQNGMSNIGTSSRSSSVSTGRSEIPRRRRRGRLVPPPRPSSGVAGCILAFSAEAAAALGLLAARTYPYNATDAVVDITSHGANLGVAAPSLPIVPGDLSGTPASGASNCTAVASAAASGPVTAASAVAASQPGNASCISPQPPPRHSYTLLPVINTPLFAKLSLLARQGVLSLAISSPPPPRSPATPQRPEADGSDTASATAAAAPPPPPRQRRRFLLYTCAGDQGIWRMWANPNRNYDLLVAYYGVLDLDDPRVRGGPTGGVGVTDTRVGTRCTDSTGSKVCGGIPGASSRLATDPWVAGASGGRPDYVYRAHGSKHQNLYKLHSLHPGLLASYDAVAVWDDDLEATAAHVSGMFERFSELSGPPGHTDGIWLAQPSLRYGSKVDHALLVNQPMLRLSYTSFVENNACVFRSDKLREVLESPLYSGELMGWGVDYAYLAVLGPRLRNRFAVLHDFEVLNPPSEAKAEGREILKLASQEDRIRQWESYKAKFGIEVEPEVVYECIPALPDLPPWQYPTYCPEYQPQPPLPVRPGVNRQASKQVSITVQRSGVRIGDGRSGR</sequence>
<feature type="region of interest" description="Disordered" evidence="1">
    <location>
        <begin position="964"/>
        <end position="1002"/>
    </location>
</feature>
<feature type="compositionally biased region" description="Low complexity" evidence="1">
    <location>
        <begin position="267"/>
        <end position="281"/>
    </location>
</feature>
<organism evidence="4">
    <name type="scientific">Volvox carteri f. nagariensis</name>
    <dbReference type="NCBI Taxonomy" id="3068"/>
    <lineage>
        <taxon>Eukaryota</taxon>
        <taxon>Viridiplantae</taxon>
        <taxon>Chlorophyta</taxon>
        <taxon>core chlorophytes</taxon>
        <taxon>Chlorophyceae</taxon>
        <taxon>CS clade</taxon>
        <taxon>Chlamydomonadales</taxon>
        <taxon>Volvocaceae</taxon>
        <taxon>Volvox</taxon>
    </lineage>
</organism>
<feature type="region of interest" description="Disordered" evidence="1">
    <location>
        <begin position="353"/>
        <end position="378"/>
    </location>
</feature>
<keyword evidence="2" id="KW-0812">Transmembrane</keyword>
<dbReference type="InParanoid" id="D8THB3"/>
<dbReference type="PANTHER" id="PTHR48125:SF10">
    <property type="entry name" value="OS12G0136300 PROTEIN"/>
    <property type="match status" value="1"/>
</dbReference>
<dbReference type="KEGG" id="vcn:VOLCADRAFT_102659"/>
<dbReference type="PANTHER" id="PTHR48125">
    <property type="entry name" value="LP07818P1"/>
    <property type="match status" value="1"/>
</dbReference>
<reference evidence="3 4" key="1">
    <citation type="journal article" date="2010" name="Science">
        <title>Genomic analysis of organismal complexity in the multicellular green alga Volvox carteri.</title>
        <authorList>
            <person name="Prochnik S.E."/>
            <person name="Umen J."/>
            <person name="Nedelcu A.M."/>
            <person name="Hallmann A."/>
            <person name="Miller S.M."/>
            <person name="Nishii I."/>
            <person name="Ferris P."/>
            <person name="Kuo A."/>
            <person name="Mitros T."/>
            <person name="Fritz-Laylin L.K."/>
            <person name="Hellsten U."/>
            <person name="Chapman J."/>
            <person name="Simakov O."/>
            <person name="Rensing S.A."/>
            <person name="Terry A."/>
            <person name="Pangilinan J."/>
            <person name="Kapitonov V."/>
            <person name="Jurka J."/>
            <person name="Salamov A."/>
            <person name="Shapiro H."/>
            <person name="Schmutz J."/>
            <person name="Grimwood J."/>
            <person name="Lindquist E."/>
            <person name="Lucas S."/>
            <person name="Grigoriev I.V."/>
            <person name="Schmitt R."/>
            <person name="Kirk D."/>
            <person name="Rokhsar D.S."/>
        </authorList>
    </citation>
    <scope>NUCLEOTIDE SEQUENCE [LARGE SCALE GENOMIC DNA]</scope>
    <source>
        <strain evidence="4">f. Nagariensis / Eve</strain>
    </source>
</reference>
<protein>
    <submittedName>
        <fullName evidence="3">Uncharacterized protein</fullName>
    </submittedName>
</protein>
<feature type="region of interest" description="Disordered" evidence="1">
    <location>
        <begin position="304"/>
        <end position="326"/>
    </location>
</feature>
<keyword evidence="2" id="KW-0472">Membrane</keyword>
<evidence type="ECO:0000256" key="1">
    <source>
        <dbReference type="SAM" id="MobiDB-lite"/>
    </source>
</evidence>
<feature type="compositionally biased region" description="Low complexity" evidence="1">
    <location>
        <begin position="791"/>
        <end position="812"/>
    </location>
</feature>
<keyword evidence="4" id="KW-1185">Reference proteome</keyword>
<evidence type="ECO:0000313" key="4">
    <source>
        <dbReference type="Proteomes" id="UP000001058"/>
    </source>
</evidence>
<feature type="compositionally biased region" description="Polar residues" evidence="1">
    <location>
        <begin position="219"/>
        <end position="228"/>
    </location>
</feature>
<feature type="transmembrane region" description="Helical" evidence="2">
    <location>
        <begin position="61"/>
        <end position="83"/>
    </location>
</feature>
<evidence type="ECO:0000313" key="3">
    <source>
        <dbReference type="EMBL" id="EFJ53041.1"/>
    </source>
</evidence>
<feature type="region of interest" description="Disordered" evidence="1">
    <location>
        <begin position="407"/>
        <end position="427"/>
    </location>
</feature>
<feature type="compositionally biased region" description="Basic and acidic residues" evidence="1">
    <location>
        <begin position="407"/>
        <end position="418"/>
    </location>
</feature>
<dbReference type="EMBL" id="GL378323">
    <property type="protein sequence ID" value="EFJ53041.1"/>
    <property type="molecule type" value="Genomic_DNA"/>
</dbReference>
<feature type="compositionally biased region" description="Low complexity" evidence="1">
    <location>
        <begin position="197"/>
        <end position="207"/>
    </location>
</feature>
<dbReference type="Proteomes" id="UP000001058">
    <property type="component" value="Unassembled WGS sequence"/>
</dbReference>
<feature type="region of interest" description="Disordered" evidence="1">
    <location>
        <begin position="187"/>
        <end position="281"/>
    </location>
</feature>
<feature type="compositionally biased region" description="Polar residues" evidence="1">
    <location>
        <begin position="1327"/>
        <end position="1339"/>
    </location>
</feature>
<feature type="compositionally biased region" description="Pro residues" evidence="1">
    <location>
        <begin position="254"/>
        <end position="266"/>
    </location>
</feature>
<feature type="compositionally biased region" description="Low complexity" evidence="1">
    <location>
        <begin position="354"/>
        <end position="364"/>
    </location>
</feature>
<feature type="region of interest" description="Disordered" evidence="1">
    <location>
        <begin position="776"/>
        <end position="830"/>
    </location>
</feature>
<gene>
    <name evidence="3" type="ORF">VOLCADRAFT_102659</name>
</gene>
<dbReference type="GeneID" id="9625569"/>
<accession>D8THB3</accession>
<evidence type="ECO:0000256" key="2">
    <source>
        <dbReference type="SAM" id="Phobius"/>
    </source>
</evidence>
<feature type="compositionally biased region" description="Basic and acidic residues" evidence="1">
    <location>
        <begin position="365"/>
        <end position="377"/>
    </location>
</feature>
<feature type="region of interest" description="Disordered" evidence="1">
    <location>
        <begin position="1321"/>
        <end position="1351"/>
    </location>
</feature>
<keyword evidence="2" id="KW-1133">Transmembrane helix</keyword>
<proteinExistence type="predicted"/>
<feature type="compositionally biased region" description="Basic and acidic residues" evidence="1">
    <location>
        <begin position="305"/>
        <end position="317"/>
    </location>
</feature>
<name>D8THB3_VOLCA</name>
<feature type="compositionally biased region" description="Low complexity" evidence="1">
    <location>
        <begin position="975"/>
        <end position="994"/>
    </location>
</feature>
<dbReference type="OrthoDB" id="9985979at2759"/>
<dbReference type="RefSeq" id="XP_002946046.1">
    <property type="nucleotide sequence ID" value="XM_002946000.1"/>
</dbReference>